<gene>
    <name evidence="5" type="ORF">G7B40_016350</name>
</gene>
<dbReference type="PANTHER" id="PTHR11474:SF76">
    <property type="entry name" value="SHKT DOMAIN-CONTAINING PROTEIN"/>
    <property type="match status" value="1"/>
</dbReference>
<comment type="caution">
    <text evidence="5">The sequence shown here is derived from an EMBL/GenBank/DDBJ whole genome shotgun (WGS) entry which is preliminary data.</text>
</comment>
<reference evidence="6" key="1">
    <citation type="journal article" date="2021" name="Science">
        <title>Hunting the eagle killer: A cyanobacterial neurotoxin causes vacuolar myelinopathy.</title>
        <authorList>
            <person name="Breinlinger S."/>
            <person name="Phillips T.J."/>
            <person name="Haram B.N."/>
            <person name="Mares J."/>
            <person name="Martinez Yerena J.A."/>
            <person name="Hrouzek P."/>
            <person name="Sobotka R."/>
            <person name="Henderson W.M."/>
            <person name="Schmieder P."/>
            <person name="Williams S.M."/>
            <person name="Lauderdale J.D."/>
            <person name="Wilde H.D."/>
            <person name="Gerrin W."/>
            <person name="Kust A."/>
            <person name="Washington J.W."/>
            <person name="Wagner C."/>
            <person name="Geier B."/>
            <person name="Liebeke M."/>
            <person name="Enke H."/>
            <person name="Niedermeyer T.H.J."/>
            <person name="Wilde S.B."/>
        </authorList>
    </citation>
    <scope>NUCLEOTIDE SEQUENCE [LARGE SCALE GENOMIC DNA]</scope>
    <source>
        <strain evidence="6">Thurmond2011</strain>
    </source>
</reference>
<feature type="domain" description="Tyrosinase copper-binding" evidence="4">
    <location>
        <begin position="463"/>
        <end position="474"/>
    </location>
</feature>
<dbReference type="EMBL" id="JAALHA020000007">
    <property type="protein sequence ID" value="MDR9896122.1"/>
    <property type="molecule type" value="Genomic_DNA"/>
</dbReference>
<evidence type="ECO:0000256" key="2">
    <source>
        <dbReference type="ARBA" id="ARBA00023008"/>
    </source>
</evidence>
<dbReference type="InterPro" id="IPR002227">
    <property type="entry name" value="Tyrosinase_Cu-bd"/>
</dbReference>
<dbReference type="SUPFAM" id="SSF48056">
    <property type="entry name" value="Di-copper centre-containing domain"/>
    <property type="match status" value="1"/>
</dbReference>
<evidence type="ECO:0000256" key="1">
    <source>
        <dbReference type="ARBA" id="ARBA00022723"/>
    </source>
</evidence>
<evidence type="ECO:0000259" key="3">
    <source>
        <dbReference type="PROSITE" id="PS00497"/>
    </source>
</evidence>
<dbReference type="Gene3D" id="1.10.1280.10">
    <property type="entry name" value="Di-copper center containing domain from catechol oxidase"/>
    <property type="match status" value="1"/>
</dbReference>
<dbReference type="RefSeq" id="WP_208349356.1">
    <property type="nucleotide sequence ID" value="NZ_JAALHA020000007.1"/>
</dbReference>
<dbReference type="Proteomes" id="UP000667802">
    <property type="component" value="Unassembled WGS sequence"/>
</dbReference>
<evidence type="ECO:0000313" key="5">
    <source>
        <dbReference type="EMBL" id="MDR9896122.1"/>
    </source>
</evidence>
<dbReference type="PROSITE" id="PS00497">
    <property type="entry name" value="TYROSINASE_1"/>
    <property type="match status" value="1"/>
</dbReference>
<keyword evidence="2" id="KW-0186">Copper</keyword>
<dbReference type="InterPro" id="IPR008922">
    <property type="entry name" value="Di-copper_centre_dom_sf"/>
</dbReference>
<dbReference type="PRINTS" id="PR00092">
    <property type="entry name" value="TYROSINASE"/>
</dbReference>
<dbReference type="PANTHER" id="PTHR11474">
    <property type="entry name" value="TYROSINASE FAMILY MEMBER"/>
    <property type="match status" value="1"/>
</dbReference>
<evidence type="ECO:0000259" key="4">
    <source>
        <dbReference type="PROSITE" id="PS00498"/>
    </source>
</evidence>
<dbReference type="GO" id="GO:0016491">
    <property type="term" value="F:oxidoreductase activity"/>
    <property type="evidence" value="ECO:0007669"/>
    <property type="project" value="InterPro"/>
</dbReference>
<name>A0AAP5I6Y4_9CYAN</name>
<protein>
    <submittedName>
        <fullName evidence="5">Tyrosinase family protein</fullName>
    </submittedName>
</protein>
<keyword evidence="1" id="KW-0479">Metal-binding</keyword>
<dbReference type="Pfam" id="PF00264">
    <property type="entry name" value="Tyrosinase"/>
    <property type="match status" value="1"/>
</dbReference>
<feature type="domain" description="Tyrosinase copper-binding" evidence="3">
    <location>
        <begin position="214"/>
        <end position="231"/>
    </location>
</feature>
<proteinExistence type="predicted"/>
<accession>A0AAP5I6Y4</accession>
<dbReference type="GO" id="GO:0046872">
    <property type="term" value="F:metal ion binding"/>
    <property type="evidence" value="ECO:0007669"/>
    <property type="project" value="UniProtKB-KW"/>
</dbReference>
<dbReference type="InterPro" id="IPR050316">
    <property type="entry name" value="Tyrosinase/Hemocyanin"/>
</dbReference>
<dbReference type="AlphaFoldDB" id="A0AAP5I6Y4"/>
<keyword evidence="6" id="KW-1185">Reference proteome</keyword>
<evidence type="ECO:0000313" key="6">
    <source>
        <dbReference type="Proteomes" id="UP000667802"/>
    </source>
</evidence>
<organism evidence="5 6">
    <name type="scientific">Aetokthonos hydrillicola Thurmond2011</name>
    <dbReference type="NCBI Taxonomy" id="2712845"/>
    <lineage>
        <taxon>Bacteria</taxon>
        <taxon>Bacillati</taxon>
        <taxon>Cyanobacteriota</taxon>
        <taxon>Cyanophyceae</taxon>
        <taxon>Nostocales</taxon>
        <taxon>Hapalosiphonaceae</taxon>
        <taxon>Aetokthonos</taxon>
    </lineage>
</organism>
<sequence length="678" mass="77291">MSNSDFEQVKEILRLAAGDRPEAYGGNPLWEFTIQELLSSKLHGIPLVASDQVKSCCGSNGSTKVSIKGRGAQSGLIKGLRGEAPFDGSQFPPLPWGGNPVLAQDTQFISDWIDNGCPSQVITYELDEDQTQTNTKATLISESIAGNEYSDEFATDYQYELGELKQRMNIDYMSESQLEKLRYAFRELYNLNKWPLDSRNYNNLALIHQNHCQHGWERFLPWHRIYLYEFEQALQDHYPDVTVPYWDWTMPQYKPEQPDKGWRIPKALQAYLTAESLVFLGKNGIPEDLLEKLKDLVRPPEQRNPAFATLSEFFDAVANRIGKEYTTGEHRNRFIDALLAANALWYPLRYPGQYTGGTINTVIHYHYPSAHDIEQIMSLRTFRDFGGGSLYNDSFGFLDQNPHNTMHIWTGGMNPEYKQNAAPEAAERNKAVTVAGRKFHKRDDFYRQPQFGDMFSNLTASYDPVFWPVHANVDRLWWEWQQQHPESVPADLDAVLTPWSYTISNTLDIAQFGYEYIKSTYIFPVGLEVPVGRFVSKRIDVSSIATGNFAQAEVRLHRVPQLLRSCFIRVFLNLPDANASTPLDNSHYGGYLAVFGHGACYGGPGHCEPAPLRRREYDLRPRDHNTPRNYRINVTTCAKRLLAAGATTLQVTLVVIGADYQEDHELLRLKGVSLNFLD</sequence>
<dbReference type="PROSITE" id="PS00498">
    <property type="entry name" value="TYROSINASE_2"/>
    <property type="match status" value="1"/>
</dbReference>